<reference evidence="1" key="1">
    <citation type="submission" date="2018-02" db="EMBL/GenBank/DDBJ databases">
        <title>Rhizophora mucronata_Transcriptome.</title>
        <authorList>
            <person name="Meera S.P."/>
            <person name="Sreeshan A."/>
            <person name="Augustine A."/>
        </authorList>
    </citation>
    <scope>NUCLEOTIDE SEQUENCE</scope>
    <source>
        <tissue evidence="1">Leaf</tissue>
    </source>
</reference>
<sequence length="39" mass="4885">MNVYKFNLSIKWPFWLRPIIFNYLGNFTNYVCELKYSFN</sequence>
<proteinExistence type="predicted"/>
<organism evidence="1">
    <name type="scientific">Rhizophora mucronata</name>
    <name type="common">Asiatic mangrove</name>
    <dbReference type="NCBI Taxonomy" id="61149"/>
    <lineage>
        <taxon>Eukaryota</taxon>
        <taxon>Viridiplantae</taxon>
        <taxon>Streptophyta</taxon>
        <taxon>Embryophyta</taxon>
        <taxon>Tracheophyta</taxon>
        <taxon>Spermatophyta</taxon>
        <taxon>Magnoliopsida</taxon>
        <taxon>eudicotyledons</taxon>
        <taxon>Gunneridae</taxon>
        <taxon>Pentapetalae</taxon>
        <taxon>rosids</taxon>
        <taxon>fabids</taxon>
        <taxon>Malpighiales</taxon>
        <taxon>Rhizophoraceae</taxon>
        <taxon>Rhizophora</taxon>
    </lineage>
</organism>
<dbReference type="EMBL" id="GGEC01056204">
    <property type="protein sequence ID" value="MBX36688.1"/>
    <property type="molecule type" value="Transcribed_RNA"/>
</dbReference>
<accession>A0A2P2N2J9</accession>
<dbReference type="AlphaFoldDB" id="A0A2P2N2J9"/>
<evidence type="ECO:0000313" key="1">
    <source>
        <dbReference type="EMBL" id="MBX36688.1"/>
    </source>
</evidence>
<protein>
    <submittedName>
        <fullName evidence="1">Uncharacterized protein</fullName>
    </submittedName>
</protein>
<name>A0A2P2N2J9_RHIMU</name>